<name>A0A1M4UWU9_9CLOT</name>
<dbReference type="Proteomes" id="UP000184423">
    <property type="component" value="Unassembled WGS sequence"/>
</dbReference>
<comment type="subcellular location">
    <subcellularLocation>
        <location evidence="1">Cell membrane</location>
        <topology evidence="1">Multi-pass membrane protein</topology>
    </subcellularLocation>
</comment>
<dbReference type="GO" id="GO:0005886">
    <property type="term" value="C:plasma membrane"/>
    <property type="evidence" value="ECO:0007669"/>
    <property type="project" value="UniProtKB-SubCell"/>
</dbReference>
<evidence type="ECO:0000256" key="4">
    <source>
        <dbReference type="ARBA" id="ARBA00022989"/>
    </source>
</evidence>
<keyword evidence="3 6" id="KW-0812">Transmembrane</keyword>
<dbReference type="GO" id="GO:0006865">
    <property type="term" value="P:amino acid transport"/>
    <property type="evidence" value="ECO:0007669"/>
    <property type="project" value="InterPro"/>
</dbReference>
<evidence type="ECO:0000313" key="8">
    <source>
        <dbReference type="Proteomes" id="UP000184423"/>
    </source>
</evidence>
<evidence type="ECO:0000256" key="6">
    <source>
        <dbReference type="SAM" id="Phobius"/>
    </source>
</evidence>
<organism evidence="7 8">
    <name type="scientific">Caloramator proteoclasticus DSM 10124</name>
    <dbReference type="NCBI Taxonomy" id="1121262"/>
    <lineage>
        <taxon>Bacteria</taxon>
        <taxon>Bacillati</taxon>
        <taxon>Bacillota</taxon>
        <taxon>Clostridia</taxon>
        <taxon>Eubacteriales</taxon>
        <taxon>Clostridiaceae</taxon>
        <taxon>Caloramator</taxon>
    </lineage>
</organism>
<evidence type="ECO:0000313" key="7">
    <source>
        <dbReference type="EMBL" id="SHE61155.1"/>
    </source>
</evidence>
<feature type="transmembrane region" description="Helical" evidence="6">
    <location>
        <begin position="192"/>
        <end position="213"/>
    </location>
</feature>
<dbReference type="Pfam" id="PF01810">
    <property type="entry name" value="LysE"/>
    <property type="match status" value="1"/>
</dbReference>
<dbReference type="PANTHER" id="PTHR38825:SF2">
    <property type="entry name" value="LYSINE TRANSPORTER LYSE"/>
    <property type="match status" value="1"/>
</dbReference>
<keyword evidence="5 6" id="KW-0472">Membrane</keyword>
<keyword evidence="2" id="KW-1003">Cell membrane</keyword>
<dbReference type="RefSeq" id="WP_073247979.1">
    <property type="nucleotide sequence ID" value="NZ_FQVG01000009.1"/>
</dbReference>
<feature type="transmembrane region" description="Helical" evidence="6">
    <location>
        <begin position="46"/>
        <end position="66"/>
    </location>
</feature>
<protein>
    <submittedName>
        <fullName evidence="7">Threonine/homoserine/homoserine lactone efflux protein</fullName>
    </submittedName>
</protein>
<dbReference type="EMBL" id="FQVG01000009">
    <property type="protein sequence ID" value="SHE61155.1"/>
    <property type="molecule type" value="Genomic_DNA"/>
</dbReference>
<gene>
    <name evidence="7" type="ORF">SAMN02746091_00757</name>
</gene>
<keyword evidence="4 6" id="KW-1133">Transmembrane helix</keyword>
<feature type="transmembrane region" description="Helical" evidence="6">
    <location>
        <begin position="149"/>
        <end position="172"/>
    </location>
</feature>
<evidence type="ECO:0000256" key="1">
    <source>
        <dbReference type="ARBA" id="ARBA00004651"/>
    </source>
</evidence>
<evidence type="ECO:0000256" key="3">
    <source>
        <dbReference type="ARBA" id="ARBA00022692"/>
    </source>
</evidence>
<feature type="transmembrane region" description="Helical" evidence="6">
    <location>
        <begin position="78"/>
        <end position="96"/>
    </location>
</feature>
<evidence type="ECO:0000256" key="2">
    <source>
        <dbReference type="ARBA" id="ARBA00022475"/>
    </source>
</evidence>
<accession>A0A1M4UWU9</accession>
<feature type="transmembrane region" description="Helical" evidence="6">
    <location>
        <begin position="116"/>
        <end position="137"/>
    </location>
</feature>
<dbReference type="InterPro" id="IPR001123">
    <property type="entry name" value="LeuE-type"/>
</dbReference>
<evidence type="ECO:0000256" key="5">
    <source>
        <dbReference type="ARBA" id="ARBA00023136"/>
    </source>
</evidence>
<reference evidence="8" key="1">
    <citation type="submission" date="2016-11" db="EMBL/GenBank/DDBJ databases">
        <authorList>
            <person name="Varghese N."/>
            <person name="Submissions S."/>
        </authorList>
    </citation>
    <scope>NUCLEOTIDE SEQUENCE [LARGE SCALE GENOMIC DNA]</scope>
    <source>
        <strain evidence="8">DSM 10124</strain>
    </source>
</reference>
<keyword evidence="8" id="KW-1185">Reference proteome</keyword>
<dbReference type="PANTHER" id="PTHR38825">
    <property type="entry name" value="LYSINE EXPORTER PROTEIN (LYSE/YGGA)"/>
    <property type="match status" value="1"/>
</dbReference>
<sequence>MRNFILLIRTIITGLFTGIAFALPLGPAGLESIKRTVNSGINEGLMVAIGAVLADAFDILFINIGLFSLLNQNKRTEGLFFIICGLLILFFAFQDIKNYKGNRDENIKKYDSKPVLKGFIIAFTNPMTHSFWLTISGTLIHRFSDMKPIYYYIFLIFIIVGMFIWFVFLNLAALKGIKRLENNKNNEIVEKLTIVIMFLIGIGFIVFGLYNLINLKRVIK</sequence>
<dbReference type="AlphaFoldDB" id="A0A1M4UWU9"/>
<proteinExistence type="predicted"/>